<name>A0A6G1KVC1_9PEZI</name>
<protein>
    <submittedName>
        <fullName evidence="2">Uncharacterized protein</fullName>
    </submittedName>
</protein>
<gene>
    <name evidence="2" type="ORF">EJ03DRAFT_25645</name>
</gene>
<feature type="region of interest" description="Disordered" evidence="1">
    <location>
        <begin position="392"/>
        <end position="413"/>
    </location>
</feature>
<dbReference type="OrthoDB" id="3485856at2759"/>
<proteinExistence type="predicted"/>
<evidence type="ECO:0000313" key="2">
    <source>
        <dbReference type="EMBL" id="KAF2764576.1"/>
    </source>
</evidence>
<dbReference type="EMBL" id="ML995917">
    <property type="protein sequence ID" value="KAF2764576.1"/>
    <property type="molecule type" value="Genomic_DNA"/>
</dbReference>
<dbReference type="AlphaFoldDB" id="A0A6G1KVC1"/>
<sequence>MPSPSACTPPRRPTTKHAPYFPPSPPLSPTTSPRLSPVDRLLGILRLHRAGKLADSRDWRAFRLSAPEVGEFERRLRADAALTAWSEDKPRCDSDGRTFILRMPSAVHESFIVSLEGAIAGALSAVAGRVEEGAVKDALNGIWLGRSTTLELHAPALEISSQESQEGAVVRRSPDATFWCRDAGVPGVVVEVSYSQQRKDLPRLAESYVVDSRHGIKCVVGLDIPYGGKGDASVSLWRAATEVDEAGEEVGVCRCDVDGAVFRREDGGAGEGELELRVADFVEGDAGEERIRIPFEELSGYLADAVQRSANKMTAKTTAHPKKFRKRKRSPDEDLSLGREEEYARLEATEVEKEQAEDGAWRARSRRRVGVDAAGEEDGQGLVVRRSLGRAVRRMSPGGGGGGEGESLLYVEC</sequence>
<feature type="compositionally biased region" description="Basic residues" evidence="1">
    <location>
        <begin position="319"/>
        <end position="329"/>
    </location>
</feature>
<organism evidence="2 3">
    <name type="scientific">Teratosphaeria nubilosa</name>
    <dbReference type="NCBI Taxonomy" id="161662"/>
    <lineage>
        <taxon>Eukaryota</taxon>
        <taxon>Fungi</taxon>
        <taxon>Dikarya</taxon>
        <taxon>Ascomycota</taxon>
        <taxon>Pezizomycotina</taxon>
        <taxon>Dothideomycetes</taxon>
        <taxon>Dothideomycetidae</taxon>
        <taxon>Mycosphaerellales</taxon>
        <taxon>Teratosphaeriaceae</taxon>
        <taxon>Teratosphaeria</taxon>
    </lineage>
</organism>
<accession>A0A6G1KVC1</accession>
<feature type="region of interest" description="Disordered" evidence="1">
    <location>
        <begin position="312"/>
        <end position="338"/>
    </location>
</feature>
<feature type="region of interest" description="Disordered" evidence="1">
    <location>
        <begin position="354"/>
        <end position="377"/>
    </location>
</feature>
<evidence type="ECO:0000313" key="3">
    <source>
        <dbReference type="Proteomes" id="UP000799436"/>
    </source>
</evidence>
<keyword evidence="3" id="KW-1185">Reference proteome</keyword>
<reference evidence="2" key="1">
    <citation type="journal article" date="2020" name="Stud. Mycol.">
        <title>101 Dothideomycetes genomes: a test case for predicting lifestyles and emergence of pathogens.</title>
        <authorList>
            <person name="Haridas S."/>
            <person name="Albert R."/>
            <person name="Binder M."/>
            <person name="Bloem J."/>
            <person name="Labutti K."/>
            <person name="Salamov A."/>
            <person name="Andreopoulos B."/>
            <person name="Baker S."/>
            <person name="Barry K."/>
            <person name="Bills G."/>
            <person name="Bluhm B."/>
            <person name="Cannon C."/>
            <person name="Castanera R."/>
            <person name="Culley D."/>
            <person name="Daum C."/>
            <person name="Ezra D."/>
            <person name="Gonzalez J."/>
            <person name="Henrissat B."/>
            <person name="Kuo A."/>
            <person name="Liang C."/>
            <person name="Lipzen A."/>
            <person name="Lutzoni F."/>
            <person name="Magnuson J."/>
            <person name="Mondo S."/>
            <person name="Nolan M."/>
            <person name="Ohm R."/>
            <person name="Pangilinan J."/>
            <person name="Park H.-J."/>
            <person name="Ramirez L."/>
            <person name="Alfaro M."/>
            <person name="Sun H."/>
            <person name="Tritt A."/>
            <person name="Yoshinaga Y."/>
            <person name="Zwiers L.-H."/>
            <person name="Turgeon B."/>
            <person name="Goodwin S."/>
            <person name="Spatafora J."/>
            <person name="Crous P."/>
            <person name="Grigoriev I."/>
        </authorList>
    </citation>
    <scope>NUCLEOTIDE SEQUENCE</scope>
    <source>
        <strain evidence="2">CBS 116005</strain>
    </source>
</reference>
<evidence type="ECO:0000256" key="1">
    <source>
        <dbReference type="SAM" id="MobiDB-lite"/>
    </source>
</evidence>
<dbReference type="Proteomes" id="UP000799436">
    <property type="component" value="Unassembled WGS sequence"/>
</dbReference>
<feature type="region of interest" description="Disordered" evidence="1">
    <location>
        <begin position="1"/>
        <end position="34"/>
    </location>
</feature>